<evidence type="ECO:0000256" key="2">
    <source>
        <dbReference type="SAM" id="SignalP"/>
    </source>
</evidence>
<organism evidence="4 5">
    <name type="scientific">Ditylenchus destructor</name>
    <dbReference type="NCBI Taxonomy" id="166010"/>
    <lineage>
        <taxon>Eukaryota</taxon>
        <taxon>Metazoa</taxon>
        <taxon>Ecdysozoa</taxon>
        <taxon>Nematoda</taxon>
        <taxon>Chromadorea</taxon>
        <taxon>Rhabditida</taxon>
        <taxon>Tylenchina</taxon>
        <taxon>Tylenchomorpha</taxon>
        <taxon>Sphaerularioidea</taxon>
        <taxon>Anguinidae</taxon>
        <taxon>Anguininae</taxon>
        <taxon>Ditylenchus</taxon>
    </lineage>
</organism>
<dbReference type="EMBL" id="JAKKPZ010001020">
    <property type="protein sequence ID" value="KAI1691017.1"/>
    <property type="molecule type" value="Genomic_DNA"/>
</dbReference>
<feature type="signal peptide" evidence="2">
    <location>
        <begin position="1"/>
        <end position="21"/>
    </location>
</feature>
<accession>A0AAD4MF97</accession>
<evidence type="ECO:0000256" key="1">
    <source>
        <dbReference type="ARBA" id="ARBA00023157"/>
    </source>
</evidence>
<comment type="caution">
    <text evidence="4">The sequence shown here is derived from an EMBL/GenBank/DDBJ whole genome shotgun (WGS) entry which is preliminary data.</text>
</comment>
<dbReference type="PROSITE" id="PS50015">
    <property type="entry name" value="SAP_B"/>
    <property type="match status" value="1"/>
</dbReference>
<dbReference type="Proteomes" id="UP001201812">
    <property type="component" value="Unassembled WGS sequence"/>
</dbReference>
<feature type="chain" id="PRO_5041947905" description="Saposin B-type domain-containing protein" evidence="2">
    <location>
        <begin position="22"/>
        <end position="156"/>
    </location>
</feature>
<keyword evidence="2" id="KW-0732">Signal</keyword>
<feature type="domain" description="Saposin B-type" evidence="3">
    <location>
        <begin position="68"/>
        <end position="156"/>
    </location>
</feature>
<gene>
    <name evidence="4" type="ORF">DdX_22156</name>
</gene>
<dbReference type="InterPro" id="IPR008139">
    <property type="entry name" value="SaposinB_dom"/>
</dbReference>
<keyword evidence="1" id="KW-1015">Disulfide bond</keyword>
<reference evidence="4" key="1">
    <citation type="submission" date="2022-01" db="EMBL/GenBank/DDBJ databases">
        <title>Genome Sequence Resource for Two Populations of Ditylenchus destructor, the Migratory Endoparasitic Phytonematode.</title>
        <authorList>
            <person name="Zhang H."/>
            <person name="Lin R."/>
            <person name="Xie B."/>
        </authorList>
    </citation>
    <scope>NUCLEOTIDE SEQUENCE</scope>
    <source>
        <strain evidence="4">BazhouSP</strain>
    </source>
</reference>
<evidence type="ECO:0000259" key="3">
    <source>
        <dbReference type="PROSITE" id="PS50015"/>
    </source>
</evidence>
<evidence type="ECO:0000313" key="5">
    <source>
        <dbReference type="Proteomes" id="UP001201812"/>
    </source>
</evidence>
<name>A0AAD4MF97_9BILA</name>
<protein>
    <recommendedName>
        <fullName evidence="3">Saposin B-type domain-containing protein</fullName>
    </recommendedName>
</protein>
<proteinExistence type="predicted"/>
<sequence length="156" mass="17360">MFYNPYFAIFATLLITGTCPAKYAERTVDKTPIEYAQINSENGETKEPRDCYDCDVEQQPIKTTQESSTPACDSCIKITELTSQLKIPSNITPEKLSKAVQRSCRGTLSMFGEFVDDSDVAEFCDAVRGNEMVYAQSYVNVGASYPRQVCQQTGIC</sequence>
<evidence type="ECO:0000313" key="4">
    <source>
        <dbReference type="EMBL" id="KAI1691017.1"/>
    </source>
</evidence>
<dbReference type="AlphaFoldDB" id="A0AAD4MF97"/>
<keyword evidence="5" id="KW-1185">Reference proteome</keyword>